<dbReference type="AlphaFoldDB" id="A0A0N9XY20"/>
<reference evidence="1 2" key="1">
    <citation type="journal article" date="2015" name="MBio">
        <title>Enzymatic Degradation of Phenazines Can Generate Energy and Protect Sensitive Organisms from Toxicity.</title>
        <authorList>
            <person name="Costa K.C."/>
            <person name="Bergkessel M."/>
            <person name="Saunders S."/>
            <person name="Korlach J."/>
            <person name="Newman D.K."/>
        </authorList>
    </citation>
    <scope>NUCLEOTIDE SEQUENCE [LARGE SCALE GENOMIC DNA]</scope>
    <source>
        <strain evidence="1 2">CT6</strain>
    </source>
</reference>
<name>A0A0N9XY20_MYCFO</name>
<organism evidence="1 2">
    <name type="scientific">Mycolicibacterium fortuitum</name>
    <name type="common">Mycobacterium fortuitum</name>
    <dbReference type="NCBI Taxonomy" id="1766"/>
    <lineage>
        <taxon>Bacteria</taxon>
        <taxon>Bacillati</taxon>
        <taxon>Actinomycetota</taxon>
        <taxon>Actinomycetes</taxon>
        <taxon>Mycobacteriales</taxon>
        <taxon>Mycobacteriaceae</taxon>
        <taxon>Mycolicibacterium</taxon>
    </lineage>
</organism>
<gene>
    <name evidence="1" type="ORF">XA26_12960</name>
</gene>
<protein>
    <submittedName>
        <fullName evidence="1">Uncharacterized protein</fullName>
    </submittedName>
</protein>
<evidence type="ECO:0000313" key="1">
    <source>
        <dbReference type="EMBL" id="ALI25148.1"/>
    </source>
</evidence>
<dbReference type="Proteomes" id="UP000057134">
    <property type="component" value="Chromosome"/>
</dbReference>
<proteinExistence type="predicted"/>
<sequence length="42" mass="4554">MFLIRRHRSWVKIVATLAMVCVLPVGLVVTDSRGGPAVSMSV</sequence>
<evidence type="ECO:0000313" key="2">
    <source>
        <dbReference type="Proteomes" id="UP000057134"/>
    </source>
</evidence>
<dbReference type="EMBL" id="CP011269">
    <property type="protein sequence ID" value="ALI25148.1"/>
    <property type="molecule type" value="Genomic_DNA"/>
</dbReference>
<dbReference type="KEGG" id="mft:XA26_12960"/>
<dbReference type="PATRIC" id="fig|1766.6.peg.1282"/>
<accession>A0A0N9XY20</accession>
<keyword evidence="2" id="KW-1185">Reference proteome</keyword>